<name>F4RYZ1_MELLP</name>
<accession>F4RYZ1</accession>
<dbReference type="RefSeq" id="XP_007414315.1">
    <property type="nucleotide sequence ID" value="XM_007414253.1"/>
</dbReference>
<sequence>MPPQNQIKQVHRVVYHFHESDLKSANPLILHAALTASILDVFGQSSNSITKWILDIQTITIELSTTHGILPTKSPIRQILPEEAATLKKIPSSATTTFRWLELDPVLQYLNCCSSCFAMYPENRAPSHCHHCIANIPGGPSDSVDPNDNTPSLPSEDNEPEFSDSICGEPLFKYIRGVQKPARHLQNDEEKLPPISTVELLKLVAEHSEPLPRVRNSTVLDSERDPEGLDQNLNDIDKKEPCVWRRPDEWALLSKSDSIGYSPVAARAQFYKQVEHTDGLISTFTQNPDNCCIYFKDSKGSDCFARVYSIFSHSRTSVPSGIATDTWLHVQCFPHLPPTHRNPFDLTHPSEVQCALRLWSSTEQKIIKLNEVIAQCVWIMFKPGEMDQNVDVSTIGFIILKH</sequence>
<evidence type="ECO:0000313" key="2">
    <source>
        <dbReference type="EMBL" id="EGG02330.1"/>
    </source>
</evidence>
<dbReference type="GeneID" id="18923998"/>
<dbReference type="KEGG" id="mlr:MELLADRAFT_110191"/>
<dbReference type="EMBL" id="GL883131">
    <property type="protein sequence ID" value="EGG02330.1"/>
    <property type="molecule type" value="Genomic_DNA"/>
</dbReference>
<proteinExistence type="predicted"/>
<dbReference type="InParanoid" id="F4RYZ1"/>
<dbReference type="AlphaFoldDB" id="F4RYZ1"/>
<dbReference type="Proteomes" id="UP000001072">
    <property type="component" value="Unassembled WGS sequence"/>
</dbReference>
<keyword evidence="3" id="KW-1185">Reference proteome</keyword>
<dbReference type="OrthoDB" id="3247418at2759"/>
<feature type="region of interest" description="Disordered" evidence="1">
    <location>
        <begin position="138"/>
        <end position="162"/>
    </location>
</feature>
<reference evidence="3" key="1">
    <citation type="journal article" date="2011" name="Proc. Natl. Acad. Sci. U.S.A.">
        <title>Obligate biotrophy features unraveled by the genomic analysis of rust fungi.</title>
        <authorList>
            <person name="Duplessis S."/>
            <person name="Cuomo C.A."/>
            <person name="Lin Y.-C."/>
            <person name="Aerts A."/>
            <person name="Tisserant E."/>
            <person name="Veneault-Fourrey C."/>
            <person name="Joly D.L."/>
            <person name="Hacquard S."/>
            <person name="Amselem J."/>
            <person name="Cantarel B.L."/>
            <person name="Chiu R."/>
            <person name="Coutinho P.M."/>
            <person name="Feau N."/>
            <person name="Field M."/>
            <person name="Frey P."/>
            <person name="Gelhaye E."/>
            <person name="Goldberg J."/>
            <person name="Grabherr M.G."/>
            <person name="Kodira C.D."/>
            <person name="Kohler A."/>
            <person name="Kuees U."/>
            <person name="Lindquist E.A."/>
            <person name="Lucas S.M."/>
            <person name="Mago R."/>
            <person name="Mauceli E."/>
            <person name="Morin E."/>
            <person name="Murat C."/>
            <person name="Pangilinan J.L."/>
            <person name="Park R."/>
            <person name="Pearson M."/>
            <person name="Quesneville H."/>
            <person name="Rouhier N."/>
            <person name="Sakthikumar S."/>
            <person name="Salamov A.A."/>
            <person name="Schmutz J."/>
            <person name="Selles B."/>
            <person name="Shapiro H."/>
            <person name="Tanguay P."/>
            <person name="Tuskan G.A."/>
            <person name="Henrissat B."/>
            <person name="Van de Peer Y."/>
            <person name="Rouze P."/>
            <person name="Ellis J.G."/>
            <person name="Dodds P.N."/>
            <person name="Schein J.E."/>
            <person name="Zhong S."/>
            <person name="Hamelin R.C."/>
            <person name="Grigoriev I.V."/>
            <person name="Szabo L.J."/>
            <person name="Martin F."/>
        </authorList>
    </citation>
    <scope>NUCLEOTIDE SEQUENCE [LARGE SCALE GENOMIC DNA]</scope>
    <source>
        <strain evidence="3">98AG31 / pathotype 3-4-7</strain>
    </source>
</reference>
<gene>
    <name evidence="2" type="ORF">MELLADRAFT_110191</name>
</gene>
<protein>
    <submittedName>
        <fullName evidence="2">Uncharacterized protein</fullName>
    </submittedName>
</protein>
<organism evidence="3">
    <name type="scientific">Melampsora larici-populina (strain 98AG31 / pathotype 3-4-7)</name>
    <name type="common">Poplar leaf rust fungus</name>
    <dbReference type="NCBI Taxonomy" id="747676"/>
    <lineage>
        <taxon>Eukaryota</taxon>
        <taxon>Fungi</taxon>
        <taxon>Dikarya</taxon>
        <taxon>Basidiomycota</taxon>
        <taxon>Pucciniomycotina</taxon>
        <taxon>Pucciniomycetes</taxon>
        <taxon>Pucciniales</taxon>
        <taxon>Melampsoraceae</taxon>
        <taxon>Melampsora</taxon>
    </lineage>
</organism>
<dbReference type="VEuPathDB" id="FungiDB:MELLADRAFT_110191"/>
<evidence type="ECO:0000256" key="1">
    <source>
        <dbReference type="SAM" id="MobiDB-lite"/>
    </source>
</evidence>
<feature type="compositionally biased region" description="Polar residues" evidence="1">
    <location>
        <begin position="144"/>
        <end position="155"/>
    </location>
</feature>
<dbReference type="HOGENOM" id="CLU_685269_0_0_1"/>
<evidence type="ECO:0000313" key="3">
    <source>
        <dbReference type="Proteomes" id="UP000001072"/>
    </source>
</evidence>